<feature type="compositionally biased region" description="Low complexity" evidence="1">
    <location>
        <begin position="12"/>
        <end position="22"/>
    </location>
</feature>
<evidence type="ECO:0000313" key="3">
    <source>
        <dbReference type="Proteomes" id="UP000077202"/>
    </source>
</evidence>
<evidence type="ECO:0000313" key="2">
    <source>
        <dbReference type="EMBL" id="OAE30523.1"/>
    </source>
</evidence>
<evidence type="ECO:0000256" key="1">
    <source>
        <dbReference type="SAM" id="MobiDB-lite"/>
    </source>
</evidence>
<name>A0A176WCX9_MARPO</name>
<feature type="region of interest" description="Disordered" evidence="1">
    <location>
        <begin position="1"/>
        <end position="22"/>
    </location>
</feature>
<proteinExistence type="predicted"/>
<dbReference type="AlphaFoldDB" id="A0A176WCX9"/>
<organism evidence="2 3">
    <name type="scientific">Marchantia polymorpha subsp. ruderalis</name>
    <dbReference type="NCBI Taxonomy" id="1480154"/>
    <lineage>
        <taxon>Eukaryota</taxon>
        <taxon>Viridiplantae</taxon>
        <taxon>Streptophyta</taxon>
        <taxon>Embryophyta</taxon>
        <taxon>Marchantiophyta</taxon>
        <taxon>Marchantiopsida</taxon>
        <taxon>Marchantiidae</taxon>
        <taxon>Marchantiales</taxon>
        <taxon>Marchantiaceae</taxon>
        <taxon>Marchantia</taxon>
    </lineage>
</organism>
<protein>
    <submittedName>
        <fullName evidence="2">Uncharacterized protein</fullName>
    </submittedName>
</protein>
<dbReference type="EMBL" id="LVLJ01001301">
    <property type="protein sequence ID" value="OAE30523.1"/>
    <property type="molecule type" value="Genomic_DNA"/>
</dbReference>
<dbReference type="Proteomes" id="UP000077202">
    <property type="component" value="Unassembled WGS sequence"/>
</dbReference>
<gene>
    <name evidence="2" type="ORF">AXG93_977s1060</name>
</gene>
<keyword evidence="3" id="KW-1185">Reference proteome</keyword>
<comment type="caution">
    <text evidence="2">The sequence shown here is derived from an EMBL/GenBank/DDBJ whole genome shotgun (WGS) entry which is preliminary data.</text>
</comment>
<sequence>MGRRDPPGRWTPSSVPKSPNNSVQKAMAMENNDPPCADVRGEIALMMSSCRRKLNDTSKHPAPVSPIGTTECYRARPPGNYELSGAVIRDGDGAPGGGQIAAWAGLLSATRADAAAAYFYLRRLHLKGARTDTRVSSSS</sequence>
<accession>A0A176WCX9</accession>
<reference evidence="2" key="1">
    <citation type="submission" date="2016-03" db="EMBL/GenBank/DDBJ databases">
        <title>Mechanisms controlling the formation of the plant cell surface in tip-growing cells are functionally conserved among land plants.</title>
        <authorList>
            <person name="Honkanen S."/>
            <person name="Jones V.A."/>
            <person name="Morieri G."/>
            <person name="Champion C."/>
            <person name="Hetherington A.J."/>
            <person name="Kelly S."/>
            <person name="Saint-Marcoux D."/>
            <person name="Proust H."/>
            <person name="Prescott H."/>
            <person name="Dolan L."/>
        </authorList>
    </citation>
    <scope>NUCLEOTIDE SEQUENCE [LARGE SCALE GENOMIC DNA]</scope>
    <source>
        <tissue evidence="2">Whole gametophyte</tissue>
    </source>
</reference>